<evidence type="ECO:0000313" key="2">
    <source>
        <dbReference type="EMBL" id="RMZ66848.1"/>
    </source>
</evidence>
<dbReference type="EMBL" id="KE747809">
    <property type="protein sequence ID" value="RMZ66848.1"/>
    <property type="molecule type" value="Genomic_DNA"/>
</dbReference>
<feature type="region of interest" description="Disordered" evidence="1">
    <location>
        <begin position="78"/>
        <end position="108"/>
    </location>
</feature>
<accession>A0A3M7LX86</accession>
<name>A0A3M7LX86_9PLEO</name>
<feature type="compositionally biased region" description="Basic and acidic residues" evidence="1">
    <location>
        <begin position="78"/>
        <end position="90"/>
    </location>
</feature>
<organism evidence="2 3">
    <name type="scientific">Pyrenophora seminiperda CCB06</name>
    <dbReference type="NCBI Taxonomy" id="1302712"/>
    <lineage>
        <taxon>Eukaryota</taxon>
        <taxon>Fungi</taxon>
        <taxon>Dikarya</taxon>
        <taxon>Ascomycota</taxon>
        <taxon>Pezizomycotina</taxon>
        <taxon>Dothideomycetes</taxon>
        <taxon>Pleosporomycetidae</taxon>
        <taxon>Pleosporales</taxon>
        <taxon>Pleosporineae</taxon>
        <taxon>Pleosporaceae</taxon>
        <taxon>Pyrenophora</taxon>
    </lineage>
</organism>
<keyword evidence="3" id="KW-1185">Reference proteome</keyword>
<dbReference type="OrthoDB" id="3787552at2759"/>
<reference evidence="2 3" key="1">
    <citation type="journal article" date="2014" name="PLoS ONE">
        <title>De novo Genome Assembly of the Fungal Plant Pathogen Pyrenophora semeniperda.</title>
        <authorList>
            <person name="Soliai M.M."/>
            <person name="Meyer S.E."/>
            <person name="Udall J.A."/>
            <person name="Elzinga D.E."/>
            <person name="Hermansen R.A."/>
            <person name="Bodily P.M."/>
            <person name="Hart A.A."/>
            <person name="Coleman C.E."/>
        </authorList>
    </citation>
    <scope>NUCLEOTIDE SEQUENCE [LARGE SCALE GENOMIC DNA]</scope>
    <source>
        <strain evidence="2 3">CCB06</strain>
        <tissue evidence="2">Mycelium</tissue>
    </source>
</reference>
<sequence length="108" mass="11975">MSPKHHCPGQSSWVNGISPGNCVTTTIETTQGKKLSFCKKHSMLCHCGDSFHLRSQDGCQSCWAKIEAEERAKKLAEEAEKAAENKKAADDFWNPGKSRKKPATQLQK</sequence>
<evidence type="ECO:0000313" key="3">
    <source>
        <dbReference type="Proteomes" id="UP000265663"/>
    </source>
</evidence>
<dbReference type="Proteomes" id="UP000265663">
    <property type="component" value="Unassembled WGS sequence"/>
</dbReference>
<dbReference type="AlphaFoldDB" id="A0A3M7LX86"/>
<protein>
    <submittedName>
        <fullName evidence="2">Uncharacterized protein</fullName>
    </submittedName>
</protein>
<evidence type="ECO:0000256" key="1">
    <source>
        <dbReference type="SAM" id="MobiDB-lite"/>
    </source>
</evidence>
<gene>
    <name evidence="2" type="ORF">GMOD_00002221</name>
</gene>
<proteinExistence type="predicted"/>